<dbReference type="Gene3D" id="3.40.50.300">
    <property type="entry name" value="P-loop containing nucleotide triphosphate hydrolases"/>
    <property type="match status" value="1"/>
</dbReference>
<dbReference type="FunFam" id="3.40.50.300:FF:002133">
    <property type="entry name" value="Ras family protein"/>
    <property type="match status" value="1"/>
</dbReference>
<evidence type="ECO:0000256" key="7">
    <source>
        <dbReference type="SAM" id="MobiDB-lite"/>
    </source>
</evidence>
<name>A0A9Q1HHW9_HOLLE</name>
<dbReference type="SMART" id="SM00176">
    <property type="entry name" value="RAN"/>
    <property type="match status" value="1"/>
</dbReference>
<sequence length="256" mass="29272">MIQPRIYPRNLKNVTQVLPVSCVPPVMGDANSNDVDHSSLEPTFQSIVSRKDKLFKIIVVGNPMVGKSSFIFRYVHGRFNARFKPTIGVDFALKKIERENNEIVRLQIWDIAGQERFGSLTRVYYRDAAACIIMFDVSEAQSFYDVAKWKQDVDKKVLLKDGNPVPCMLLGNKIDLSTRCIQDEEIKIFSKEHSFIGWTTMSVKENVNVDLPMIFLVEKLMADINNSRSPFPEDFTDSDGNIRLPEEDRTSRLPCC</sequence>
<dbReference type="NCBIfam" id="TIGR00231">
    <property type="entry name" value="small_GTP"/>
    <property type="match status" value="1"/>
</dbReference>
<dbReference type="Pfam" id="PF00071">
    <property type="entry name" value="Ras"/>
    <property type="match status" value="1"/>
</dbReference>
<keyword evidence="6" id="KW-0472">Membrane</keyword>
<dbReference type="GO" id="GO:0003924">
    <property type="term" value="F:GTPase activity"/>
    <property type="evidence" value="ECO:0007669"/>
    <property type="project" value="UniProtKB-UniRule"/>
</dbReference>
<feature type="region of interest" description="Disordered" evidence="7">
    <location>
        <begin position="231"/>
        <end position="256"/>
    </location>
</feature>
<dbReference type="PANTHER" id="PTHR47981:SF42">
    <property type="entry name" value="RAS-RELATED PROTEIN RAB-7L1-LIKE ISOFORM X1"/>
    <property type="match status" value="1"/>
</dbReference>
<dbReference type="GO" id="GO:0005770">
    <property type="term" value="C:late endosome"/>
    <property type="evidence" value="ECO:0007669"/>
    <property type="project" value="TreeGrafter"/>
</dbReference>
<dbReference type="GO" id="GO:0005802">
    <property type="term" value="C:trans-Golgi network"/>
    <property type="evidence" value="ECO:0007669"/>
    <property type="project" value="UniProtKB-UniRule"/>
</dbReference>
<evidence type="ECO:0000313" key="9">
    <source>
        <dbReference type="Proteomes" id="UP001152320"/>
    </source>
</evidence>
<evidence type="ECO:0000256" key="2">
    <source>
        <dbReference type="ARBA" id="ARBA00022741"/>
    </source>
</evidence>
<keyword evidence="3 6" id="KW-0342">GTP-binding</keyword>
<reference evidence="8" key="1">
    <citation type="submission" date="2021-10" db="EMBL/GenBank/DDBJ databases">
        <title>Tropical sea cucumber genome reveals ecological adaptation and Cuvierian tubules defense mechanism.</title>
        <authorList>
            <person name="Chen T."/>
        </authorList>
    </citation>
    <scope>NUCLEOTIDE SEQUENCE</scope>
    <source>
        <strain evidence="8">Nanhai2018</strain>
        <tissue evidence="8">Muscle</tissue>
    </source>
</reference>
<dbReference type="GO" id="GO:0045335">
    <property type="term" value="C:phagocytic vesicle"/>
    <property type="evidence" value="ECO:0007669"/>
    <property type="project" value="TreeGrafter"/>
</dbReference>
<comment type="subcellular location">
    <subcellularLocation>
        <location evidence="6">Membrane</location>
        <topology evidence="6">Lipid-anchor</topology>
    </subcellularLocation>
</comment>
<dbReference type="GO" id="GO:0005764">
    <property type="term" value="C:lysosome"/>
    <property type="evidence" value="ECO:0007669"/>
    <property type="project" value="TreeGrafter"/>
</dbReference>
<dbReference type="PANTHER" id="PTHR47981">
    <property type="entry name" value="RAB FAMILY"/>
    <property type="match status" value="1"/>
</dbReference>
<dbReference type="InterPro" id="IPR001806">
    <property type="entry name" value="Small_GTPase"/>
</dbReference>
<evidence type="ECO:0000313" key="8">
    <source>
        <dbReference type="EMBL" id="KAJ8047264.1"/>
    </source>
</evidence>
<dbReference type="SMART" id="SM00174">
    <property type="entry name" value="RHO"/>
    <property type="match status" value="1"/>
</dbReference>
<evidence type="ECO:0000256" key="6">
    <source>
        <dbReference type="RuleBase" id="RU367128"/>
    </source>
</evidence>
<evidence type="ECO:0000256" key="4">
    <source>
        <dbReference type="ARBA" id="ARBA00023288"/>
    </source>
</evidence>
<feature type="compositionally biased region" description="Basic and acidic residues" evidence="7">
    <location>
        <begin position="244"/>
        <end position="256"/>
    </location>
</feature>
<dbReference type="SUPFAM" id="SSF52540">
    <property type="entry name" value="P-loop containing nucleoside triphosphate hydrolases"/>
    <property type="match status" value="1"/>
</dbReference>
<dbReference type="EMBL" id="JAIZAY010000002">
    <property type="protein sequence ID" value="KAJ8047264.1"/>
    <property type="molecule type" value="Genomic_DNA"/>
</dbReference>
<dbReference type="GO" id="GO:0008333">
    <property type="term" value="P:endosome to lysosome transport"/>
    <property type="evidence" value="ECO:0007669"/>
    <property type="project" value="TreeGrafter"/>
</dbReference>
<comment type="similarity">
    <text evidence="1 6">Belongs to the small GTPase superfamily. Rab family.</text>
</comment>
<dbReference type="CDD" id="cd04107">
    <property type="entry name" value="Rab32_Rab38"/>
    <property type="match status" value="1"/>
</dbReference>
<dbReference type="PROSITE" id="PS51421">
    <property type="entry name" value="RAS"/>
    <property type="match status" value="1"/>
</dbReference>
<dbReference type="PROSITE" id="PS51419">
    <property type="entry name" value="RAB"/>
    <property type="match status" value="1"/>
</dbReference>
<proteinExistence type="inferred from homology"/>
<keyword evidence="2 6" id="KW-0547">Nucleotide-binding</keyword>
<dbReference type="SMART" id="SM00175">
    <property type="entry name" value="RAB"/>
    <property type="match status" value="1"/>
</dbReference>
<dbReference type="GO" id="GO:0005525">
    <property type="term" value="F:GTP binding"/>
    <property type="evidence" value="ECO:0007669"/>
    <property type="project" value="UniProtKB-UniRule"/>
</dbReference>
<accession>A0A9Q1HHW9</accession>
<dbReference type="GO" id="GO:0016020">
    <property type="term" value="C:membrane"/>
    <property type="evidence" value="ECO:0007669"/>
    <property type="project" value="UniProtKB-SubCell"/>
</dbReference>
<dbReference type="Proteomes" id="UP001152320">
    <property type="component" value="Chromosome 2"/>
</dbReference>
<evidence type="ECO:0000256" key="1">
    <source>
        <dbReference type="ARBA" id="ARBA00006270"/>
    </source>
</evidence>
<dbReference type="AlphaFoldDB" id="A0A9Q1HHW9"/>
<dbReference type="InterPro" id="IPR005225">
    <property type="entry name" value="Small_GTP-bd"/>
</dbReference>
<comment type="function">
    <text evidence="6">The small GTPases Rab are key regulators in vesicle trafficking.</text>
</comment>
<evidence type="ECO:0000256" key="3">
    <source>
        <dbReference type="ARBA" id="ARBA00023134"/>
    </source>
</evidence>
<organism evidence="8 9">
    <name type="scientific">Holothuria leucospilota</name>
    <name type="common">Black long sea cucumber</name>
    <name type="synonym">Mertensiothuria leucospilota</name>
    <dbReference type="NCBI Taxonomy" id="206669"/>
    <lineage>
        <taxon>Eukaryota</taxon>
        <taxon>Metazoa</taxon>
        <taxon>Echinodermata</taxon>
        <taxon>Eleutherozoa</taxon>
        <taxon>Echinozoa</taxon>
        <taxon>Holothuroidea</taxon>
        <taxon>Aspidochirotacea</taxon>
        <taxon>Aspidochirotida</taxon>
        <taxon>Holothuriidae</taxon>
        <taxon>Holothuria</taxon>
    </lineage>
</organism>
<dbReference type="SMART" id="SM00173">
    <property type="entry name" value="RAS"/>
    <property type="match status" value="1"/>
</dbReference>
<dbReference type="GO" id="GO:0090385">
    <property type="term" value="P:phagosome-lysosome fusion"/>
    <property type="evidence" value="ECO:0007669"/>
    <property type="project" value="TreeGrafter"/>
</dbReference>
<keyword evidence="9" id="KW-1185">Reference proteome</keyword>
<keyword evidence="4 6" id="KW-0449">Lipoprotein</keyword>
<dbReference type="InterPro" id="IPR027417">
    <property type="entry name" value="P-loop_NTPase"/>
</dbReference>
<dbReference type="InterPro" id="IPR030697">
    <property type="entry name" value="Rab29/Rab38/Rab32"/>
</dbReference>
<dbReference type="PRINTS" id="PR00449">
    <property type="entry name" value="RASTRNSFRMNG"/>
</dbReference>
<dbReference type="OrthoDB" id="245989at2759"/>
<gene>
    <name evidence="8" type="ORF">HOLleu_06229</name>
</gene>
<protein>
    <recommendedName>
        <fullName evidence="6">Ras-related protein Rab</fullName>
    </recommendedName>
</protein>
<evidence type="ECO:0000256" key="5">
    <source>
        <dbReference type="ARBA" id="ARBA00023289"/>
    </source>
</evidence>
<keyword evidence="5 6" id="KW-0636">Prenylation</keyword>
<comment type="caution">
    <text evidence="8">The sequence shown here is derived from an EMBL/GenBank/DDBJ whole genome shotgun (WGS) entry which is preliminary data.</text>
</comment>